<accession>A0A7S3EWT1</accession>
<protein>
    <submittedName>
        <fullName evidence="1">Uncharacterized protein</fullName>
    </submittedName>
</protein>
<organism evidence="1">
    <name type="scientific">Haptolina ericina</name>
    <dbReference type="NCBI Taxonomy" id="156174"/>
    <lineage>
        <taxon>Eukaryota</taxon>
        <taxon>Haptista</taxon>
        <taxon>Haptophyta</taxon>
        <taxon>Prymnesiophyceae</taxon>
        <taxon>Prymnesiales</taxon>
        <taxon>Prymnesiaceae</taxon>
        <taxon>Haptolina</taxon>
    </lineage>
</organism>
<name>A0A7S3EWT1_9EUKA</name>
<gene>
    <name evidence="1" type="ORF">HERI1096_LOCUS13499</name>
</gene>
<dbReference type="EMBL" id="HBHX01024256">
    <property type="protein sequence ID" value="CAE0112839.1"/>
    <property type="molecule type" value="Transcribed_RNA"/>
</dbReference>
<reference evidence="1" key="1">
    <citation type="submission" date="2021-01" db="EMBL/GenBank/DDBJ databases">
        <authorList>
            <person name="Corre E."/>
            <person name="Pelletier E."/>
            <person name="Niang G."/>
            <person name="Scheremetjew M."/>
            <person name="Finn R."/>
            <person name="Kale V."/>
            <person name="Holt S."/>
            <person name="Cochrane G."/>
            <person name="Meng A."/>
            <person name="Brown T."/>
            <person name="Cohen L."/>
        </authorList>
    </citation>
    <scope>NUCLEOTIDE SEQUENCE</scope>
    <source>
        <strain evidence="1">CCMP281</strain>
    </source>
</reference>
<proteinExistence type="predicted"/>
<evidence type="ECO:0000313" key="1">
    <source>
        <dbReference type="EMBL" id="CAE0112839.1"/>
    </source>
</evidence>
<dbReference type="AlphaFoldDB" id="A0A7S3EWT1"/>
<sequence length="102" mass="11681">MDSRWQFEHAGGSFEVELRADAFNHFVCEKFPAHSHWRLDDAETDTPTLYINWGRFGEYELEIAADGSSASGCVKGKPEHWRKMKNLGVLGSNLKLYAEHDH</sequence>